<reference evidence="1 2" key="1">
    <citation type="submission" date="2016-10" db="EMBL/GenBank/DDBJ databases">
        <title>The genome of Paramicrosporidium saccamoebae is the missing link in understanding Cryptomycota and Microsporidia evolution.</title>
        <authorList>
            <person name="Quandt C.A."/>
            <person name="Beaudet D."/>
            <person name="Corsaro D."/>
            <person name="Michel R."/>
            <person name="Corradi N."/>
            <person name="James T."/>
        </authorList>
    </citation>
    <scope>NUCLEOTIDE SEQUENCE [LARGE SCALE GENOMIC DNA]</scope>
    <source>
        <strain evidence="1 2">KSL3</strain>
    </source>
</reference>
<name>A0A2H9TIN5_9FUNG</name>
<protein>
    <submittedName>
        <fullName evidence="1">Uncharacterized protein</fullName>
    </submittedName>
</protein>
<evidence type="ECO:0000313" key="1">
    <source>
        <dbReference type="EMBL" id="PJF17595.1"/>
    </source>
</evidence>
<dbReference type="EMBL" id="MTSL01000169">
    <property type="protein sequence ID" value="PJF17595.1"/>
    <property type="molecule type" value="Genomic_DNA"/>
</dbReference>
<dbReference type="AlphaFoldDB" id="A0A2H9TIN5"/>
<accession>A0A2H9TIN5</accession>
<keyword evidence="2" id="KW-1185">Reference proteome</keyword>
<dbReference type="Proteomes" id="UP000240830">
    <property type="component" value="Unassembled WGS sequence"/>
</dbReference>
<comment type="caution">
    <text evidence="1">The sequence shown here is derived from an EMBL/GenBank/DDBJ whole genome shotgun (WGS) entry which is preliminary data.</text>
</comment>
<gene>
    <name evidence="1" type="ORF">PSACC_02593</name>
</gene>
<proteinExistence type="predicted"/>
<sequence>MELLDPTDLNSISLWQCCLKVLAKNPTIGDDIRVCALTLLLKHCATVSKNSQLFDLGKWFQFVRASLKLNKYSLKRIKIPHSSLADIVAIIQTQPDGSLVADLLSLPFRSGPDCPVPADLGESLRPIVKNEHYAPGTVGGALLNTKTKAMDVDSASGVRQSKSYSVVQLGFWMNLCTTLWSVKEEQKSLRIAKTLAALVAQHSFQPEQNWELLLLRIVLKKLLSRSRIKDLVKESFRDSLDLILKMHTESADLDDRLFYWPLAAATNFCTEFPQPTSCRELRATVKTVLERAKCPRLIALCGRALRLSLKYFEPIETPDLLNCIEKLPPFISMSLISSAALVPSLDFTDSKWKELLQTTLLKCCPPNTRASVSFLRDCEIYLRFASDLSVFENPSLAHLQTDLVSFLQREGGSVQFDQLAVREKEGTRWRSKISLQIPLVDEVEVLLRKLEDCLKCLGDRPEVTNLIQKYMK</sequence>
<organism evidence="1 2">
    <name type="scientific">Paramicrosporidium saccamoebae</name>
    <dbReference type="NCBI Taxonomy" id="1246581"/>
    <lineage>
        <taxon>Eukaryota</taxon>
        <taxon>Fungi</taxon>
        <taxon>Fungi incertae sedis</taxon>
        <taxon>Cryptomycota</taxon>
        <taxon>Cryptomycota incertae sedis</taxon>
        <taxon>Paramicrosporidium</taxon>
    </lineage>
</organism>
<evidence type="ECO:0000313" key="2">
    <source>
        <dbReference type="Proteomes" id="UP000240830"/>
    </source>
</evidence>